<dbReference type="KEGG" id="gacu:117539153"/>
<dbReference type="FunCoup" id="A0A6P8TB68">
    <property type="interactions" value="9"/>
</dbReference>
<feature type="coiled-coil region" evidence="1">
    <location>
        <begin position="163"/>
        <end position="219"/>
    </location>
</feature>
<feature type="compositionally biased region" description="Basic residues" evidence="2">
    <location>
        <begin position="36"/>
        <end position="45"/>
    </location>
</feature>
<dbReference type="RefSeq" id="XP_034061064.1">
    <property type="nucleotide sequence ID" value="XM_034205173.1"/>
</dbReference>
<feature type="region of interest" description="Disordered" evidence="2">
    <location>
        <begin position="1"/>
        <end position="126"/>
    </location>
</feature>
<dbReference type="GeneID" id="117539153"/>
<dbReference type="InParanoid" id="A0A6P8TB68"/>
<organism evidence="3 4">
    <name type="scientific">Gymnodraco acuticeps</name>
    <name type="common">Antarctic dragonfish</name>
    <dbReference type="NCBI Taxonomy" id="8218"/>
    <lineage>
        <taxon>Eukaryota</taxon>
        <taxon>Metazoa</taxon>
        <taxon>Chordata</taxon>
        <taxon>Craniata</taxon>
        <taxon>Vertebrata</taxon>
        <taxon>Euteleostomi</taxon>
        <taxon>Actinopterygii</taxon>
        <taxon>Neopterygii</taxon>
        <taxon>Teleostei</taxon>
        <taxon>Neoteleostei</taxon>
        <taxon>Acanthomorphata</taxon>
        <taxon>Eupercaria</taxon>
        <taxon>Perciformes</taxon>
        <taxon>Notothenioidei</taxon>
        <taxon>Bathydraconidae</taxon>
        <taxon>Gymnodraco</taxon>
    </lineage>
</organism>
<dbReference type="AlphaFoldDB" id="A0A6P8TB68"/>
<accession>A0A6P8TB68</accession>
<protein>
    <submittedName>
        <fullName evidence="4">Epithelial-stromal interaction protein 1</fullName>
    </submittedName>
</protein>
<evidence type="ECO:0000256" key="1">
    <source>
        <dbReference type="SAM" id="Coils"/>
    </source>
</evidence>
<proteinExistence type="predicted"/>
<name>A0A6P8TB68_GYMAC</name>
<keyword evidence="3" id="KW-1185">Reference proteome</keyword>
<dbReference type="PANTHER" id="PTHR22529">
    <property type="entry name" value="EPITHELIAL-STROMAL INTERACTION PROTEIN 1"/>
    <property type="match status" value="1"/>
</dbReference>
<dbReference type="PANTHER" id="PTHR22529:SF2">
    <property type="match status" value="1"/>
</dbReference>
<keyword evidence="1" id="KW-0175">Coiled coil</keyword>
<feature type="compositionally biased region" description="Polar residues" evidence="2">
    <location>
        <begin position="26"/>
        <end position="35"/>
    </location>
</feature>
<evidence type="ECO:0000313" key="4">
    <source>
        <dbReference type="RefSeq" id="XP_034061064.1"/>
    </source>
</evidence>
<gene>
    <name evidence="4" type="primary">zgc:194621</name>
</gene>
<evidence type="ECO:0000256" key="2">
    <source>
        <dbReference type="SAM" id="MobiDB-lite"/>
    </source>
</evidence>
<dbReference type="Proteomes" id="UP000515161">
    <property type="component" value="Unplaced"/>
</dbReference>
<dbReference type="InterPro" id="IPR026185">
    <property type="entry name" value="EPSTI1"/>
</dbReference>
<sequence>MQTSGPQPAHSRGLQSHFIPQKTHGESQFTLSSQNKWRRRVKKTEKSKAVNGTTSEPIVPSVRKSRASSCQRCPQREKGEGGTVVRGPARKPSCERSGRSSSTAPRTATKWPRTDPDYRRRGSSVDPKCRVIEQQGVRAESKHVSHSFSNKAFTVIPPNPNKRREIQRKAEAELAALEELRLSRAMAFVSISPSTVGGCMSLEEVRLKQQQEMMQAKRKHKSMMKQRMEQTTVLKS</sequence>
<evidence type="ECO:0000313" key="3">
    <source>
        <dbReference type="Proteomes" id="UP000515161"/>
    </source>
</evidence>
<reference evidence="4" key="1">
    <citation type="submission" date="2025-08" db="UniProtKB">
        <authorList>
            <consortium name="RefSeq"/>
        </authorList>
    </citation>
    <scope>IDENTIFICATION</scope>
</reference>
<dbReference type="OrthoDB" id="10053624at2759"/>